<organism evidence="2 3">
    <name type="scientific">Geodia barretti</name>
    <name type="common">Barrett's horny sponge</name>
    <dbReference type="NCBI Taxonomy" id="519541"/>
    <lineage>
        <taxon>Eukaryota</taxon>
        <taxon>Metazoa</taxon>
        <taxon>Porifera</taxon>
        <taxon>Demospongiae</taxon>
        <taxon>Heteroscleromorpha</taxon>
        <taxon>Tetractinellida</taxon>
        <taxon>Astrophorina</taxon>
        <taxon>Geodiidae</taxon>
        <taxon>Geodia</taxon>
    </lineage>
</organism>
<accession>A0AA35S4J3</accession>
<evidence type="ECO:0000313" key="2">
    <source>
        <dbReference type="EMBL" id="CAI8021786.1"/>
    </source>
</evidence>
<evidence type="ECO:0000313" key="3">
    <source>
        <dbReference type="Proteomes" id="UP001174909"/>
    </source>
</evidence>
<dbReference type="Proteomes" id="UP001174909">
    <property type="component" value="Unassembled WGS sequence"/>
</dbReference>
<keyword evidence="1" id="KW-0812">Transmembrane</keyword>
<protein>
    <submittedName>
        <fullName evidence="2">Uncharacterized protein</fullName>
    </submittedName>
</protein>
<name>A0AA35S4J3_GEOBA</name>
<keyword evidence="3" id="KW-1185">Reference proteome</keyword>
<reference evidence="2" key="1">
    <citation type="submission" date="2023-03" db="EMBL/GenBank/DDBJ databases">
        <authorList>
            <person name="Steffen K."/>
            <person name="Cardenas P."/>
        </authorList>
    </citation>
    <scope>NUCLEOTIDE SEQUENCE</scope>
</reference>
<proteinExistence type="predicted"/>
<keyword evidence="1" id="KW-1133">Transmembrane helix</keyword>
<keyword evidence="1" id="KW-0472">Membrane</keyword>
<evidence type="ECO:0000256" key="1">
    <source>
        <dbReference type="SAM" id="Phobius"/>
    </source>
</evidence>
<dbReference type="EMBL" id="CASHTH010001914">
    <property type="protein sequence ID" value="CAI8021786.1"/>
    <property type="molecule type" value="Genomic_DNA"/>
</dbReference>
<gene>
    <name evidence="2" type="ORF">GBAR_LOCUS12866</name>
</gene>
<dbReference type="AlphaFoldDB" id="A0AA35S4J3"/>
<comment type="caution">
    <text evidence="2">The sequence shown here is derived from an EMBL/GenBank/DDBJ whole genome shotgun (WGS) entry which is preliminary data.</text>
</comment>
<sequence>MNKSRLKSSSIHPIYRRALRTAAASDIFWTATAAFSLTLSLSLLYFLSLRSSISSLDVLLVTTPSCFDARLDPAGPRNGLSTLSANPIRSSRLCVMNEKIHRYTFGIILPNSNSFFCVILSNSTTVSVSSEARKPAKKNTIIHQEHMQGLKCMSCGMKLGK</sequence>
<feature type="transmembrane region" description="Helical" evidence="1">
    <location>
        <begin position="27"/>
        <end position="47"/>
    </location>
</feature>